<dbReference type="Proteomes" id="UP000070366">
    <property type="component" value="Unassembled WGS sequence"/>
</dbReference>
<dbReference type="RefSeq" id="WP_066523107.1">
    <property type="nucleotide sequence ID" value="NZ_CABMOF010000013.1"/>
</dbReference>
<evidence type="ECO:0000313" key="4">
    <source>
        <dbReference type="Proteomes" id="UP000070366"/>
    </source>
</evidence>
<evidence type="ECO:0000256" key="1">
    <source>
        <dbReference type="SAM" id="MobiDB-lite"/>
    </source>
</evidence>
<dbReference type="EMBL" id="LSZW01000065">
    <property type="protein sequence ID" value="KXK64302.1"/>
    <property type="molecule type" value="Genomic_DNA"/>
</dbReference>
<feature type="chain" id="PRO_5038916144" description="PsbP C-terminal domain-containing protein" evidence="2">
    <location>
        <begin position="23"/>
        <end position="232"/>
    </location>
</feature>
<evidence type="ECO:0000256" key="2">
    <source>
        <dbReference type="SAM" id="SignalP"/>
    </source>
</evidence>
<sequence>MKVKQCCIMYAVLLAFVFCGCAAEAEKPVASASVSTVQEGKGASAPRAPEAEGSQERENADAESTTVTGEYSTEASELPDPSATPIPAASFTYGGSYEGDGYSFRYPQGTELIGDEETVKSFLLPGQEYALNVTRLNLSGQDVTLEQALPVYKKALEEQGNEIVGTETVQGFPYDNALIEMKMKEGSSTLNSVQVFFLAEEYNYTFTVSSHGGEMDTMKEIVTKIVKSFTTG</sequence>
<comment type="caution">
    <text evidence="3">The sequence shown here is derived from an EMBL/GenBank/DDBJ whole genome shotgun (WGS) entry which is preliminary data.</text>
</comment>
<accession>A0A136Q0T0</accession>
<protein>
    <recommendedName>
        <fullName evidence="5">PsbP C-terminal domain-containing protein</fullName>
    </recommendedName>
</protein>
<evidence type="ECO:0000313" key="3">
    <source>
        <dbReference type="EMBL" id="KXK64302.1"/>
    </source>
</evidence>
<dbReference type="Gene3D" id="3.40.1000.10">
    <property type="entry name" value="Mog1/PsbP, alpha/beta/alpha sandwich"/>
    <property type="match status" value="1"/>
</dbReference>
<feature type="signal peptide" evidence="2">
    <location>
        <begin position="1"/>
        <end position="22"/>
    </location>
</feature>
<keyword evidence="2" id="KW-0732">Signal</keyword>
<dbReference type="OrthoDB" id="9920519at2"/>
<feature type="region of interest" description="Disordered" evidence="1">
    <location>
        <begin position="37"/>
        <end position="89"/>
    </location>
</feature>
<gene>
    <name evidence="3" type="ORF">HMPREF3293_02957</name>
</gene>
<name>A0A136Q0T0_9FIRM</name>
<feature type="compositionally biased region" description="Polar residues" evidence="1">
    <location>
        <begin position="62"/>
        <end position="75"/>
    </location>
</feature>
<dbReference type="AlphaFoldDB" id="A0A136Q0T0"/>
<reference evidence="3 4" key="1">
    <citation type="submission" date="2016-02" db="EMBL/GenBank/DDBJ databases">
        <authorList>
            <person name="Wen L."/>
            <person name="He K."/>
            <person name="Yang H."/>
        </authorList>
    </citation>
    <scope>NUCLEOTIDE SEQUENCE [LARGE SCALE GENOMIC DNA]</scope>
    <source>
        <strain evidence="3 4">DSM 22607</strain>
    </source>
</reference>
<proteinExistence type="predicted"/>
<organism evidence="3 4">
    <name type="scientific">Christensenella minuta</name>
    <dbReference type="NCBI Taxonomy" id="626937"/>
    <lineage>
        <taxon>Bacteria</taxon>
        <taxon>Bacillati</taxon>
        <taxon>Bacillota</taxon>
        <taxon>Clostridia</taxon>
        <taxon>Christensenellales</taxon>
        <taxon>Christensenellaceae</taxon>
        <taxon>Christensenella</taxon>
    </lineage>
</organism>
<dbReference type="PROSITE" id="PS51257">
    <property type="entry name" value="PROKAR_LIPOPROTEIN"/>
    <property type="match status" value="1"/>
</dbReference>
<evidence type="ECO:0008006" key="5">
    <source>
        <dbReference type="Google" id="ProtNLM"/>
    </source>
</evidence>
<dbReference type="KEGG" id="cmiu:B1H56_08215"/>
<keyword evidence="4" id="KW-1185">Reference proteome</keyword>